<protein>
    <recommendedName>
        <fullName evidence="4">YecA family protein</fullName>
    </recommendedName>
</protein>
<reference evidence="2 3" key="2">
    <citation type="journal article" date="2011" name="Stand. Genomic Sci.">
        <title>Complete genome sequence of Tolumonas auensis type strain (TA 4).</title>
        <authorList>
            <person name="Chertkov O."/>
            <person name="Copeland A."/>
            <person name="Lucas S."/>
            <person name="Lapidus A."/>
            <person name="Berry K.W."/>
            <person name="Detter J.C."/>
            <person name="Del Rio T.G."/>
            <person name="Hammon N."/>
            <person name="Dalin E."/>
            <person name="Tice H."/>
            <person name="Pitluck S."/>
            <person name="Richardson P."/>
            <person name="Bruce D."/>
            <person name="Goodwin L."/>
            <person name="Han C."/>
            <person name="Tapia R."/>
            <person name="Saunders E."/>
            <person name="Schmutz J."/>
            <person name="Brettin T."/>
            <person name="Larimer F."/>
            <person name="Land M."/>
            <person name="Hauser L."/>
            <person name="Spring S."/>
            <person name="Rohde M."/>
            <person name="Kyrpides N.C."/>
            <person name="Ivanova N."/>
            <person name="Goker M."/>
            <person name="Beller H.R."/>
            <person name="Klenk H.P."/>
            <person name="Woyke T."/>
        </authorList>
    </citation>
    <scope>NUCLEOTIDE SEQUENCE [LARGE SCALE GENOMIC DNA]</scope>
    <source>
        <strain evidence="3">DSM 9187 / TA4</strain>
    </source>
</reference>
<evidence type="ECO:0000313" key="2">
    <source>
        <dbReference type="EMBL" id="ACQ92556.1"/>
    </source>
</evidence>
<sequence length="203" mass="22955">MVVSVDRRTISMVYRMNNNVFQEYVQAEQLLEQNEVMASPAELHGIICGLLCGGVQSTGKQWLTEFNSLVNDGMPMPAAVRSWLEQLFLLTQAALSQQSGLQLLLPDEDGPLDERLQAVSEWVQAFLAGFAVMQQDLDRASEELQEMIGDFSNITQLDDEFEEDEDNEASYFVLYEHVKLGAMLAFEEFGQFLPQAEKRPTLH</sequence>
<dbReference type="PANTHER" id="PTHR37528">
    <property type="entry name" value="UPF0149 PROTEIN YGFB"/>
    <property type="match status" value="1"/>
</dbReference>
<evidence type="ECO:0000313" key="3">
    <source>
        <dbReference type="Proteomes" id="UP000009073"/>
    </source>
</evidence>
<dbReference type="HOGENOM" id="CLU_085336_0_0_6"/>
<reference evidence="3" key="1">
    <citation type="submission" date="2009-05" db="EMBL/GenBank/DDBJ databases">
        <title>Complete sequence of Tolumonas auensis DSM 9187.</title>
        <authorList>
            <consortium name="US DOE Joint Genome Institute"/>
            <person name="Lucas S."/>
            <person name="Copeland A."/>
            <person name="Lapidus A."/>
            <person name="Glavina del Rio T."/>
            <person name="Tice H."/>
            <person name="Bruce D."/>
            <person name="Goodwin L."/>
            <person name="Pitluck S."/>
            <person name="Chertkov O."/>
            <person name="Brettin T."/>
            <person name="Detter J.C."/>
            <person name="Han C."/>
            <person name="Larimer F."/>
            <person name="Land M."/>
            <person name="Hauser L."/>
            <person name="Kyrpides N."/>
            <person name="Mikhailova N."/>
            <person name="Spring S."/>
            <person name="Beller H."/>
        </authorList>
    </citation>
    <scope>NUCLEOTIDE SEQUENCE [LARGE SCALE GENOMIC DNA]</scope>
    <source>
        <strain evidence="3">DSM 9187 / TA4</strain>
    </source>
</reference>
<dbReference type="KEGG" id="tau:Tola_0928"/>
<organism evidence="2 3">
    <name type="scientific">Tolumonas auensis (strain DSM 9187 / NBRC 110442 / TA 4)</name>
    <dbReference type="NCBI Taxonomy" id="595494"/>
    <lineage>
        <taxon>Bacteria</taxon>
        <taxon>Pseudomonadati</taxon>
        <taxon>Pseudomonadota</taxon>
        <taxon>Gammaproteobacteria</taxon>
        <taxon>Aeromonadales</taxon>
        <taxon>Aeromonadaceae</taxon>
        <taxon>Tolumonas</taxon>
    </lineage>
</organism>
<dbReference type="Pfam" id="PF03695">
    <property type="entry name" value="UPF0149"/>
    <property type="match status" value="1"/>
</dbReference>
<dbReference type="InterPro" id="IPR036255">
    <property type="entry name" value="YgfB-like_sf"/>
</dbReference>
<gene>
    <name evidence="2" type="ordered locus">Tola_0928</name>
</gene>
<name>C4LC77_TOLAT</name>
<dbReference type="SUPFAM" id="SSF101327">
    <property type="entry name" value="YgfB-like"/>
    <property type="match status" value="1"/>
</dbReference>
<dbReference type="Proteomes" id="UP000009073">
    <property type="component" value="Chromosome"/>
</dbReference>
<keyword evidence="3" id="KW-1185">Reference proteome</keyword>
<dbReference type="PANTHER" id="PTHR37528:SF1">
    <property type="entry name" value="UPF0149 PROTEIN YGFB"/>
    <property type="match status" value="1"/>
</dbReference>
<comment type="similarity">
    <text evidence="1">Belongs to the UPF0149 family.</text>
</comment>
<dbReference type="EMBL" id="CP001616">
    <property type="protein sequence ID" value="ACQ92556.1"/>
    <property type="molecule type" value="Genomic_DNA"/>
</dbReference>
<dbReference type="InterPro" id="IPR011978">
    <property type="entry name" value="YgfB-like"/>
</dbReference>
<accession>C4LC77</accession>
<proteinExistence type="inferred from homology"/>
<evidence type="ECO:0008006" key="4">
    <source>
        <dbReference type="Google" id="ProtNLM"/>
    </source>
</evidence>
<dbReference type="GO" id="GO:0005829">
    <property type="term" value="C:cytosol"/>
    <property type="evidence" value="ECO:0007669"/>
    <property type="project" value="TreeGrafter"/>
</dbReference>
<dbReference type="Gene3D" id="1.20.120.740">
    <property type="entry name" value="YgfB uncharacterised protein family UPF0149, PF03695"/>
    <property type="match status" value="1"/>
</dbReference>
<evidence type="ECO:0000256" key="1">
    <source>
        <dbReference type="ARBA" id="ARBA00038308"/>
    </source>
</evidence>
<dbReference type="AlphaFoldDB" id="C4LC77"/>
<dbReference type="STRING" id="595494.Tola_0928"/>
<dbReference type="eggNOG" id="COG3079">
    <property type="taxonomic scope" value="Bacteria"/>
</dbReference>